<dbReference type="Gene3D" id="3.40.720.10">
    <property type="entry name" value="Alkaline Phosphatase, subunit A"/>
    <property type="match status" value="1"/>
</dbReference>
<dbReference type="RefSeq" id="WP_077026152.1">
    <property type="nucleotide sequence ID" value="NZ_CP017641.1"/>
</dbReference>
<dbReference type="InterPro" id="IPR010869">
    <property type="entry name" value="DUF1501"/>
</dbReference>
<dbReference type="PANTHER" id="PTHR43737:SF1">
    <property type="entry name" value="DUF1501 DOMAIN-CONTAINING PROTEIN"/>
    <property type="match status" value="1"/>
</dbReference>
<dbReference type="KEGG" id="fmr:Fuma_04569"/>
<reference evidence="1 2" key="1">
    <citation type="journal article" date="2016" name="Front. Microbiol.">
        <title>Fuerstia marisgermanicae gen. nov., sp. nov., an Unusual Member of the Phylum Planctomycetes from the German Wadden Sea.</title>
        <authorList>
            <person name="Kohn T."/>
            <person name="Heuer A."/>
            <person name="Jogler M."/>
            <person name="Vollmers J."/>
            <person name="Boedeker C."/>
            <person name="Bunk B."/>
            <person name="Rast P."/>
            <person name="Borchert D."/>
            <person name="Glockner I."/>
            <person name="Freese H.M."/>
            <person name="Klenk H.P."/>
            <person name="Overmann J."/>
            <person name="Kaster A.K."/>
            <person name="Rohde M."/>
            <person name="Wiegand S."/>
            <person name="Jogler C."/>
        </authorList>
    </citation>
    <scope>NUCLEOTIDE SEQUENCE [LARGE SCALE GENOMIC DNA]</scope>
    <source>
        <strain evidence="1 2">NH11</strain>
    </source>
</reference>
<gene>
    <name evidence="1" type="ORF">Fuma_04569</name>
</gene>
<dbReference type="Pfam" id="PF07394">
    <property type="entry name" value="DUF1501"/>
    <property type="match status" value="1"/>
</dbReference>
<evidence type="ECO:0008006" key="3">
    <source>
        <dbReference type="Google" id="ProtNLM"/>
    </source>
</evidence>
<organism evidence="1 2">
    <name type="scientific">Fuerstiella marisgermanici</name>
    <dbReference type="NCBI Taxonomy" id="1891926"/>
    <lineage>
        <taxon>Bacteria</taxon>
        <taxon>Pseudomonadati</taxon>
        <taxon>Planctomycetota</taxon>
        <taxon>Planctomycetia</taxon>
        <taxon>Planctomycetales</taxon>
        <taxon>Planctomycetaceae</taxon>
        <taxon>Fuerstiella</taxon>
    </lineage>
</organism>
<sequence>MLNILSPLSNRQSFCDRIGRRRMLQIGSVGMFGLNLPGLLKAEQSAGHPAASTKKSVILVWMHGGPSQLDTFDMKPEAPKEYRGAFSPIATNLPGLDICELLPEHAKVMDKCTVIRSFSHGNGDHWAAAHWMLTGHLGANGSDRAPRQPSMGAVASHLLGPTMPGSLSSVNMNDGGFGFHGGAWLGVDHNPFRYGEFSYGNEAGRLPSGDHKSFALVDGLSEQRMVNRVALQKQLDSVRKQIDRNRTFDAMDAVNQQALDIVLSGNVRKAFDVPQEDPKLRARYGEGWGEQALLARRLIQAGVRYVSLNTGYFDDHGNIEPALKNKLPRHDKAVGVLIQDLAERGMLDDTLVVVAGEFGHTPRINANAGRDHWPQAQSILLAGGGYRHGQVIGSTNDKAEHPTSRKIGVEDFCATVYHAMGLTKNDQLIDLSGRPVNLLPSGEVPHELL</sequence>
<dbReference type="AlphaFoldDB" id="A0A1P8WLI1"/>
<protein>
    <recommendedName>
        <fullName evidence="3">DUF1501 domain-containing protein</fullName>
    </recommendedName>
</protein>
<accession>A0A1P8WLI1</accession>
<dbReference type="PANTHER" id="PTHR43737">
    <property type="entry name" value="BLL7424 PROTEIN"/>
    <property type="match status" value="1"/>
</dbReference>
<dbReference type="OrthoDB" id="9779968at2"/>
<dbReference type="EMBL" id="CP017641">
    <property type="protein sequence ID" value="APZ94918.1"/>
    <property type="molecule type" value="Genomic_DNA"/>
</dbReference>
<name>A0A1P8WLI1_9PLAN</name>
<proteinExistence type="predicted"/>
<dbReference type="InterPro" id="IPR017850">
    <property type="entry name" value="Alkaline_phosphatase_core_sf"/>
</dbReference>
<evidence type="ECO:0000313" key="2">
    <source>
        <dbReference type="Proteomes" id="UP000187735"/>
    </source>
</evidence>
<dbReference type="STRING" id="1891926.Fuma_04569"/>
<evidence type="ECO:0000313" key="1">
    <source>
        <dbReference type="EMBL" id="APZ94918.1"/>
    </source>
</evidence>
<keyword evidence="2" id="KW-1185">Reference proteome</keyword>
<dbReference type="SUPFAM" id="SSF53649">
    <property type="entry name" value="Alkaline phosphatase-like"/>
    <property type="match status" value="1"/>
</dbReference>
<dbReference type="Proteomes" id="UP000187735">
    <property type="component" value="Chromosome"/>
</dbReference>